<proteinExistence type="predicted"/>
<dbReference type="Proteomes" id="UP001501459">
    <property type="component" value="Unassembled WGS sequence"/>
</dbReference>
<dbReference type="InterPro" id="IPR027393">
    <property type="entry name" value="Virus_scaffolding_prot_C"/>
</dbReference>
<dbReference type="RefSeq" id="WP_343753879.1">
    <property type="nucleotide sequence ID" value="NZ_BAAADM010000055.1"/>
</dbReference>
<dbReference type="SMART" id="SM00914">
    <property type="entry name" value="IDEAL"/>
    <property type="match status" value="1"/>
</dbReference>
<evidence type="ECO:0000313" key="2">
    <source>
        <dbReference type="EMBL" id="GAA0446753.1"/>
    </source>
</evidence>
<gene>
    <name evidence="2" type="ORF">GCM10008983_25810</name>
</gene>
<dbReference type="Gene3D" id="4.10.810.10">
    <property type="entry name" value="Virus Scaffolding Protein, Chain A"/>
    <property type="match status" value="1"/>
</dbReference>
<dbReference type="Pfam" id="PF08858">
    <property type="entry name" value="IDEAL"/>
    <property type="match status" value="1"/>
</dbReference>
<organism evidence="2 3">
    <name type="scientific">Lentibacillus halophilus</name>
    <dbReference type="NCBI Taxonomy" id="295065"/>
    <lineage>
        <taxon>Bacteria</taxon>
        <taxon>Bacillati</taxon>
        <taxon>Bacillota</taxon>
        <taxon>Bacilli</taxon>
        <taxon>Bacillales</taxon>
        <taxon>Bacillaceae</taxon>
        <taxon>Lentibacillus</taxon>
    </lineage>
</organism>
<dbReference type="EMBL" id="BAAADM010000055">
    <property type="protein sequence ID" value="GAA0446753.1"/>
    <property type="molecule type" value="Genomic_DNA"/>
</dbReference>
<feature type="domain" description="IDEAL" evidence="1">
    <location>
        <begin position="120"/>
        <end position="152"/>
    </location>
</feature>
<evidence type="ECO:0000313" key="3">
    <source>
        <dbReference type="Proteomes" id="UP001501459"/>
    </source>
</evidence>
<keyword evidence="3" id="KW-1185">Reference proteome</keyword>
<name>A0ABN0ZGF3_9BACI</name>
<evidence type="ECO:0000259" key="1">
    <source>
        <dbReference type="SMART" id="SM00914"/>
    </source>
</evidence>
<reference evidence="2 3" key="1">
    <citation type="journal article" date="2019" name="Int. J. Syst. Evol. Microbiol.">
        <title>The Global Catalogue of Microorganisms (GCM) 10K type strain sequencing project: providing services to taxonomists for standard genome sequencing and annotation.</title>
        <authorList>
            <consortium name="The Broad Institute Genomics Platform"/>
            <consortium name="The Broad Institute Genome Sequencing Center for Infectious Disease"/>
            <person name="Wu L."/>
            <person name="Ma J."/>
        </authorList>
    </citation>
    <scope>NUCLEOTIDE SEQUENCE [LARGE SCALE GENOMIC DNA]</scope>
    <source>
        <strain evidence="2 3">JCM 12149</strain>
    </source>
</reference>
<comment type="caution">
    <text evidence="2">The sequence shown here is derived from an EMBL/GenBank/DDBJ whole genome shotgun (WGS) entry which is preliminary data.</text>
</comment>
<sequence length="152" mass="17958">MLTVKMLKPYYIKTDEANVRVVLAYQYFAIVINQQVYQFVPIESEEIRMNRRTGKVENVGARFTFQKGKEIIYLNMTDLTAMPEFMAQLQSIVKPYMLNQQQEQKQIEEQKQISSNQSAVIEQLEHENVKRLIDKALDERDKETFNSLVKFL</sequence>
<dbReference type="InterPro" id="IPR014957">
    <property type="entry name" value="IDEAL_dom"/>
</dbReference>
<accession>A0ABN0ZGF3</accession>
<protein>
    <recommendedName>
        <fullName evidence="1">IDEAL domain-containing protein</fullName>
    </recommendedName>
</protein>